<sequence>MTVRRLWWRKESCSVSGQFIAESTAGGYTTQKDLTRTPDEAFIQALNSVSANLTPGLTEDVGCVIIFRYLTRHSAVRLSSAVTLLQTSEATARQIKVFLVQQRLVTPVDTRPDEWILGDVVRSLTKTILSIPLAVPSVHKWIEERMLAGEALTNKEISHATGVASRDVTDVLRYLASSGVIMKDSNGPSRGPGVRWVHA</sequence>
<keyword evidence="2" id="KW-1185">Reference proteome</keyword>
<dbReference type="AlphaFoldDB" id="A0A1L7CQ16"/>
<dbReference type="STRING" id="28028.CFLV_12580"/>
<dbReference type="Proteomes" id="UP000185479">
    <property type="component" value="Chromosome"/>
</dbReference>
<reference evidence="1 2" key="1">
    <citation type="submission" date="2014-08" db="EMBL/GenBank/DDBJ databases">
        <title>Complete genome sequence of Corynebacterium flavescens OJ8(T)(=DSM 20296(T)), isolated from cheese.</title>
        <authorList>
            <person name="Ruckert C."/>
            <person name="Albersmeier A."/>
            <person name="Winkler A."/>
            <person name="Kalinowski J."/>
        </authorList>
    </citation>
    <scope>NUCLEOTIDE SEQUENCE [LARGE SCALE GENOMIC DNA]</scope>
    <source>
        <strain evidence="1 2">OJ8</strain>
    </source>
</reference>
<proteinExistence type="predicted"/>
<gene>
    <name evidence="1" type="ORF">CFLV_12580</name>
</gene>
<organism evidence="1 2">
    <name type="scientific">Corynebacterium flavescens</name>
    <dbReference type="NCBI Taxonomy" id="28028"/>
    <lineage>
        <taxon>Bacteria</taxon>
        <taxon>Bacillati</taxon>
        <taxon>Actinomycetota</taxon>
        <taxon>Actinomycetes</taxon>
        <taxon>Mycobacteriales</taxon>
        <taxon>Corynebacteriaceae</taxon>
        <taxon>Corynebacterium</taxon>
    </lineage>
</organism>
<accession>A0A1L7CQ16</accession>
<evidence type="ECO:0000313" key="1">
    <source>
        <dbReference type="EMBL" id="APT87901.1"/>
    </source>
</evidence>
<evidence type="ECO:0000313" key="2">
    <source>
        <dbReference type="Proteomes" id="UP000185479"/>
    </source>
</evidence>
<dbReference type="EMBL" id="CP009246">
    <property type="protein sequence ID" value="APT87901.1"/>
    <property type="molecule type" value="Genomic_DNA"/>
</dbReference>
<name>A0A1L7CQ16_CORFL</name>
<dbReference type="KEGG" id="cfc:CFLV_12580"/>
<protein>
    <submittedName>
        <fullName evidence="1">Uncharacterized protein</fullName>
    </submittedName>
</protein>